<dbReference type="AlphaFoldDB" id="A0A9P6G654"/>
<name>A0A9P6G654_9PLEO</name>
<keyword evidence="4" id="KW-1185">Reference proteome</keyword>
<protein>
    <recommendedName>
        <fullName evidence="5">Lytic polysaccharide monooxygenase</fullName>
    </recommendedName>
</protein>
<sequence>MCSFRKMLIRVPSLAIVLTILLNSAAHMILENPVPYGQSTLNNSPLDDSGLDFPCKLRAGVYDVTRMNYWTAGEVQTVSFIGSAVHGGGYCQFSVTNDPQPTKASQWKVVHTVVGGCPASADGNLTGGSVGHGAAKFDVMLPKELPNGRYTFAWTWFNREGNREMYMNCAPISVGGGGNDTTCLAKLPDMFVANLPRGACSTVEGFDYAFPVPGDSVTTGMQARIATTLDGPACASVTALGAGVGTLCPAEGTSRSPQHISGEAATSNQRSSASTDLMLSTSTIDIVLLRTSTVEPQVHIAEHTATSAYKAGTPSSTPRVASVAFSPACVPCGSEDGILCMDEHQYGICNQGCALPQPLATGTVCLDGRIQRRSGGLSR</sequence>
<keyword evidence="2" id="KW-0732">Signal</keyword>
<feature type="signal peptide" evidence="2">
    <location>
        <begin position="1"/>
        <end position="26"/>
    </location>
</feature>
<evidence type="ECO:0000256" key="2">
    <source>
        <dbReference type="SAM" id="SignalP"/>
    </source>
</evidence>
<dbReference type="PANTHER" id="PTHR36182">
    <property type="entry name" value="PROTEIN, PUTATIVE (AFU_ORTHOLOGUE AFUA_6G10930)-RELATED"/>
    <property type="match status" value="1"/>
</dbReference>
<dbReference type="PANTHER" id="PTHR36182:SF2">
    <property type="entry name" value="LYTIC POLYSACCHARIDE MONOOXYGENASE"/>
    <property type="match status" value="1"/>
</dbReference>
<reference evidence="3" key="1">
    <citation type="journal article" date="2020" name="Mol. Plant Microbe Interact.">
        <title>Genome Sequence of the Biocontrol Agent Coniothyrium minitans strain Conio (IMI 134523).</title>
        <authorList>
            <person name="Patel D."/>
            <person name="Shittu T.A."/>
            <person name="Baroncelli R."/>
            <person name="Muthumeenakshi S."/>
            <person name="Osborne T.H."/>
            <person name="Janganan T.K."/>
            <person name="Sreenivasaprasad S."/>
        </authorList>
    </citation>
    <scope>NUCLEOTIDE SEQUENCE</scope>
    <source>
        <strain evidence="3">Conio</strain>
    </source>
</reference>
<evidence type="ECO:0000313" key="3">
    <source>
        <dbReference type="EMBL" id="KAF9728570.1"/>
    </source>
</evidence>
<accession>A0A9P6G654</accession>
<feature type="chain" id="PRO_5040234325" description="Lytic polysaccharide monooxygenase" evidence="2">
    <location>
        <begin position="27"/>
        <end position="379"/>
    </location>
</feature>
<feature type="compositionally biased region" description="Polar residues" evidence="1">
    <location>
        <begin position="253"/>
        <end position="274"/>
    </location>
</feature>
<dbReference type="Proteomes" id="UP000756921">
    <property type="component" value="Unassembled WGS sequence"/>
</dbReference>
<gene>
    <name evidence="3" type="ORF">PMIN01_13398</name>
</gene>
<evidence type="ECO:0000313" key="4">
    <source>
        <dbReference type="Proteomes" id="UP000756921"/>
    </source>
</evidence>
<dbReference type="EMBL" id="WJXW01000019">
    <property type="protein sequence ID" value="KAF9728570.1"/>
    <property type="molecule type" value="Genomic_DNA"/>
</dbReference>
<organism evidence="3 4">
    <name type="scientific">Paraphaeosphaeria minitans</name>
    <dbReference type="NCBI Taxonomy" id="565426"/>
    <lineage>
        <taxon>Eukaryota</taxon>
        <taxon>Fungi</taxon>
        <taxon>Dikarya</taxon>
        <taxon>Ascomycota</taxon>
        <taxon>Pezizomycotina</taxon>
        <taxon>Dothideomycetes</taxon>
        <taxon>Pleosporomycetidae</taxon>
        <taxon>Pleosporales</taxon>
        <taxon>Massarineae</taxon>
        <taxon>Didymosphaeriaceae</taxon>
        <taxon>Paraphaeosphaeria</taxon>
    </lineage>
</organism>
<dbReference type="OrthoDB" id="2342176at2759"/>
<feature type="region of interest" description="Disordered" evidence="1">
    <location>
        <begin position="252"/>
        <end position="274"/>
    </location>
</feature>
<dbReference type="Gene3D" id="2.70.50.70">
    <property type="match status" value="1"/>
</dbReference>
<proteinExistence type="predicted"/>
<evidence type="ECO:0008006" key="5">
    <source>
        <dbReference type="Google" id="ProtNLM"/>
    </source>
</evidence>
<comment type="caution">
    <text evidence="3">The sequence shown here is derived from an EMBL/GenBank/DDBJ whole genome shotgun (WGS) entry which is preliminary data.</text>
</comment>
<evidence type="ECO:0000256" key="1">
    <source>
        <dbReference type="SAM" id="MobiDB-lite"/>
    </source>
</evidence>